<feature type="domain" description="Transposase IS116/IS110/IS902 C-terminal" evidence="3">
    <location>
        <begin position="252"/>
        <end position="338"/>
    </location>
</feature>
<dbReference type="PANTHER" id="PTHR33055:SF15">
    <property type="entry name" value="TRANSPOSASE-RELATED"/>
    <property type="match status" value="1"/>
</dbReference>
<dbReference type="Pfam" id="PF02371">
    <property type="entry name" value="Transposase_20"/>
    <property type="match status" value="1"/>
</dbReference>
<dbReference type="Pfam" id="PF01548">
    <property type="entry name" value="DEDD_Tnp_IS110"/>
    <property type="match status" value="1"/>
</dbReference>
<keyword evidence="5" id="KW-1185">Reference proteome</keyword>
<name>A0ABS1DKX4_9PROT</name>
<accession>A0ABS1DKX4</accession>
<dbReference type="InterPro" id="IPR047650">
    <property type="entry name" value="Transpos_IS110"/>
</dbReference>
<evidence type="ECO:0000256" key="1">
    <source>
        <dbReference type="SAM" id="Coils"/>
    </source>
</evidence>
<evidence type="ECO:0000259" key="2">
    <source>
        <dbReference type="Pfam" id="PF01548"/>
    </source>
</evidence>
<comment type="caution">
    <text evidence="4">The sequence shown here is derived from an EMBL/GenBank/DDBJ whole genome shotgun (WGS) entry which is preliminary data.</text>
</comment>
<gene>
    <name evidence="4" type="ORF">CKO28_21785</name>
</gene>
<sequence>MDVLYKRCAGLDVHKTSVVACVRLADGATVNRDVRSFDTTTSALLDLSAWLAEHGCTHVAMEATGVYWKPVWHILADGDVDLVLVNAAHVKAVPGRKTDVNDATWLADLLAHGLVRSSFVPPVAIAEIRELVRTRKQLTREKTRHAQRIQKTLEAANIKLDSVISEILGVTGRAILDAIVAGESDPTVLAAKADRRIKASPEDLRAALFGRVTRNHRFLLKLHLQHIDAIDQAIADIDAEVTERLAPFRQAARLLTSIPGVGEVSAETIISEIGVDMDRFPTAGHLVSWAGLVPRNDESAGKRRSNRLRPGAPWLKTTLVQCAVSASKAKGTYLRALYHRLRA</sequence>
<protein>
    <submittedName>
        <fullName evidence="4">IS110 family transposase</fullName>
    </submittedName>
</protein>
<feature type="domain" description="Transposase IS110-like N-terminal" evidence="2">
    <location>
        <begin position="9"/>
        <end position="155"/>
    </location>
</feature>
<dbReference type="EMBL" id="NRRL01000107">
    <property type="protein sequence ID" value="MBK1670656.1"/>
    <property type="molecule type" value="Genomic_DNA"/>
</dbReference>
<organism evidence="4 5">
    <name type="scientific">Rhodovibrio sodomensis</name>
    <dbReference type="NCBI Taxonomy" id="1088"/>
    <lineage>
        <taxon>Bacteria</taxon>
        <taxon>Pseudomonadati</taxon>
        <taxon>Pseudomonadota</taxon>
        <taxon>Alphaproteobacteria</taxon>
        <taxon>Rhodospirillales</taxon>
        <taxon>Rhodovibrionaceae</taxon>
        <taxon>Rhodovibrio</taxon>
    </lineage>
</organism>
<dbReference type="Proteomes" id="UP001296873">
    <property type="component" value="Unassembled WGS sequence"/>
</dbReference>
<proteinExistence type="predicted"/>
<dbReference type="InterPro" id="IPR003346">
    <property type="entry name" value="Transposase_20"/>
</dbReference>
<reference evidence="4 5" key="1">
    <citation type="journal article" date="2020" name="Microorganisms">
        <title>Osmotic Adaptation and Compatible Solute Biosynthesis of Phototrophic Bacteria as Revealed from Genome Analyses.</title>
        <authorList>
            <person name="Imhoff J.F."/>
            <person name="Rahn T."/>
            <person name="Kunzel S."/>
            <person name="Keller A."/>
            <person name="Neulinger S.C."/>
        </authorList>
    </citation>
    <scope>NUCLEOTIDE SEQUENCE [LARGE SCALE GENOMIC DNA]</scope>
    <source>
        <strain evidence="4 5">DSM 9895</strain>
    </source>
</reference>
<dbReference type="RefSeq" id="WP_200343100.1">
    <property type="nucleotide sequence ID" value="NZ_NRRL01000107.1"/>
</dbReference>
<feature type="non-terminal residue" evidence="4">
    <location>
        <position position="343"/>
    </location>
</feature>
<evidence type="ECO:0000259" key="3">
    <source>
        <dbReference type="Pfam" id="PF02371"/>
    </source>
</evidence>
<keyword evidence="1" id="KW-0175">Coiled coil</keyword>
<evidence type="ECO:0000313" key="5">
    <source>
        <dbReference type="Proteomes" id="UP001296873"/>
    </source>
</evidence>
<evidence type="ECO:0000313" key="4">
    <source>
        <dbReference type="EMBL" id="MBK1670656.1"/>
    </source>
</evidence>
<dbReference type="NCBIfam" id="NF033542">
    <property type="entry name" value="transpos_IS110"/>
    <property type="match status" value="1"/>
</dbReference>
<feature type="coiled-coil region" evidence="1">
    <location>
        <begin position="128"/>
        <end position="166"/>
    </location>
</feature>
<dbReference type="InterPro" id="IPR002525">
    <property type="entry name" value="Transp_IS110-like_N"/>
</dbReference>
<dbReference type="PANTHER" id="PTHR33055">
    <property type="entry name" value="TRANSPOSASE FOR INSERTION SEQUENCE ELEMENT IS1111A"/>
    <property type="match status" value="1"/>
</dbReference>